<dbReference type="Proteomes" id="UP000051913">
    <property type="component" value="Unassembled WGS sequence"/>
</dbReference>
<dbReference type="InterPro" id="IPR011008">
    <property type="entry name" value="Dimeric_a/b-barrel"/>
</dbReference>
<dbReference type="SMART" id="SM00886">
    <property type="entry name" value="Dabb"/>
    <property type="match status" value="1"/>
</dbReference>
<dbReference type="STRING" id="1518501.CQ10_36295"/>
<accession>A0A0R3KNJ2</accession>
<dbReference type="OrthoDB" id="9813140at2"/>
<dbReference type="Pfam" id="PF07876">
    <property type="entry name" value="Dabb"/>
    <property type="match status" value="1"/>
</dbReference>
<dbReference type="InterPro" id="IPR013097">
    <property type="entry name" value="Dabb"/>
</dbReference>
<keyword evidence="3" id="KW-1185">Reference proteome</keyword>
<feature type="domain" description="Stress-response A/B barrel" evidence="1">
    <location>
        <begin position="2"/>
        <end position="92"/>
    </location>
</feature>
<dbReference type="PROSITE" id="PS51502">
    <property type="entry name" value="S_R_A_B_BARREL"/>
    <property type="match status" value="1"/>
</dbReference>
<proteinExistence type="predicted"/>
<dbReference type="AlphaFoldDB" id="A0A0R3KNJ2"/>
<sequence length="119" mass="13236">MIRHIVLFSAKDQAHIDQIIEGLSLLTTIPHARRLEVARNRKTDQLGNEIDVVVYGEFDNETELAAYKAHDLYQESIRRVRSLRELRFAADYNVATDARFASTAAVSQGSGRFGSTGGG</sequence>
<dbReference type="EMBL" id="LLXX01000187">
    <property type="protein sequence ID" value="KRQ97065.1"/>
    <property type="molecule type" value="Genomic_DNA"/>
</dbReference>
<organism evidence="2 3">
    <name type="scientific">Bradyrhizobium valentinum</name>
    <dbReference type="NCBI Taxonomy" id="1518501"/>
    <lineage>
        <taxon>Bacteria</taxon>
        <taxon>Pseudomonadati</taxon>
        <taxon>Pseudomonadota</taxon>
        <taxon>Alphaproteobacteria</taxon>
        <taxon>Hyphomicrobiales</taxon>
        <taxon>Nitrobacteraceae</taxon>
        <taxon>Bradyrhizobium</taxon>
    </lineage>
</organism>
<evidence type="ECO:0000259" key="1">
    <source>
        <dbReference type="PROSITE" id="PS51502"/>
    </source>
</evidence>
<reference evidence="2 3" key="1">
    <citation type="submission" date="2014-03" db="EMBL/GenBank/DDBJ databases">
        <title>Bradyrhizobium valentinum sp. nov., isolated from effective nodules of Lupinus mariae-josephae, a lupine endemic of basic-lime soils in Eastern Spain.</title>
        <authorList>
            <person name="Duran D."/>
            <person name="Rey L."/>
            <person name="Navarro A."/>
            <person name="Busquets A."/>
            <person name="Imperial J."/>
            <person name="Ruiz-Argueso T."/>
        </authorList>
    </citation>
    <scope>NUCLEOTIDE SEQUENCE [LARGE SCALE GENOMIC DNA]</scope>
    <source>
        <strain evidence="2 3">LmjM3</strain>
    </source>
</reference>
<dbReference type="RefSeq" id="WP_057854456.1">
    <property type="nucleotide sequence ID" value="NZ_LLXX01000187.1"/>
</dbReference>
<name>A0A0R3KNJ2_9BRAD</name>
<evidence type="ECO:0000313" key="2">
    <source>
        <dbReference type="EMBL" id="KRQ97065.1"/>
    </source>
</evidence>
<dbReference type="SUPFAM" id="SSF54909">
    <property type="entry name" value="Dimeric alpha+beta barrel"/>
    <property type="match status" value="1"/>
</dbReference>
<gene>
    <name evidence="2" type="ORF">CP49_28850</name>
</gene>
<comment type="caution">
    <text evidence="2">The sequence shown here is derived from an EMBL/GenBank/DDBJ whole genome shotgun (WGS) entry which is preliminary data.</text>
</comment>
<evidence type="ECO:0000313" key="3">
    <source>
        <dbReference type="Proteomes" id="UP000051913"/>
    </source>
</evidence>
<protein>
    <submittedName>
        <fullName evidence="2">Stress responsive protein</fullName>
    </submittedName>
</protein>
<dbReference type="Gene3D" id="3.30.70.100">
    <property type="match status" value="1"/>
</dbReference>